<reference evidence="1 2" key="1">
    <citation type="submission" date="2022-12" db="EMBL/GenBank/DDBJ databases">
        <authorList>
            <person name="Muema E."/>
        </authorList>
    </citation>
    <scope>NUCLEOTIDE SEQUENCE [LARGE SCALE GENOMIC DNA]</scope>
    <source>
        <strain evidence="2">1330</strain>
    </source>
</reference>
<evidence type="ECO:0000313" key="2">
    <source>
        <dbReference type="Proteomes" id="UP001366503"/>
    </source>
</evidence>
<evidence type="ECO:0000313" key="1">
    <source>
        <dbReference type="EMBL" id="MEI9400746.1"/>
    </source>
</evidence>
<proteinExistence type="predicted"/>
<organism evidence="1 2">
    <name type="scientific">Mesorhizobium argentiipisi</name>
    <dbReference type="NCBI Taxonomy" id="3015175"/>
    <lineage>
        <taxon>Bacteria</taxon>
        <taxon>Pseudomonadati</taxon>
        <taxon>Pseudomonadota</taxon>
        <taxon>Alphaproteobacteria</taxon>
        <taxon>Hyphomicrobiales</taxon>
        <taxon>Phyllobacteriaceae</taxon>
        <taxon>Mesorhizobium</taxon>
    </lineage>
</organism>
<comment type="caution">
    <text evidence="1">The sequence shown here is derived from an EMBL/GenBank/DDBJ whole genome shotgun (WGS) entry which is preliminary data.</text>
</comment>
<gene>
    <name evidence="1" type="ORF">O7A05_00790</name>
</gene>
<dbReference type="RefSeq" id="WP_337091050.1">
    <property type="nucleotide sequence ID" value="NZ_JAPYKO010000001.1"/>
</dbReference>
<sequence>MSVDLQWKHVRVRMFFIIGWPGASQLTEMRLPKAESSVSAGLFGTL</sequence>
<dbReference type="Proteomes" id="UP001366503">
    <property type="component" value="Unassembled WGS sequence"/>
</dbReference>
<name>A0ABU8K4V5_9HYPH</name>
<protein>
    <submittedName>
        <fullName evidence="1">Uncharacterized protein</fullName>
    </submittedName>
</protein>
<accession>A0ABU8K4V5</accession>
<dbReference type="EMBL" id="JAPYKO010000001">
    <property type="protein sequence ID" value="MEI9400746.1"/>
    <property type="molecule type" value="Genomic_DNA"/>
</dbReference>
<keyword evidence="2" id="KW-1185">Reference proteome</keyword>